<dbReference type="Proteomes" id="UP000265618">
    <property type="component" value="Unassembled WGS sequence"/>
</dbReference>
<keyword evidence="2" id="KW-1185">Reference proteome</keyword>
<organism evidence="1 2">
    <name type="scientific">Kipferlia bialata</name>
    <dbReference type="NCBI Taxonomy" id="797122"/>
    <lineage>
        <taxon>Eukaryota</taxon>
        <taxon>Metamonada</taxon>
        <taxon>Carpediemonas-like organisms</taxon>
        <taxon>Kipferlia</taxon>
    </lineage>
</organism>
<gene>
    <name evidence="1" type="ORF">KIPB_011218</name>
</gene>
<evidence type="ECO:0000313" key="2">
    <source>
        <dbReference type="Proteomes" id="UP000265618"/>
    </source>
</evidence>
<dbReference type="EMBL" id="BDIP01004471">
    <property type="protein sequence ID" value="GIQ88871.1"/>
    <property type="molecule type" value="Genomic_DNA"/>
</dbReference>
<sequence>MWRELVKAGVAVRAFMCLDEDSVYENEESARALYTRLAETVHSQYVLKLPKERQGALWETADTLQCIPLHRYFEEVWGTHAEK</sequence>
<comment type="caution">
    <text evidence="1">The sequence shown here is derived from an EMBL/GenBank/DDBJ whole genome shotgun (WGS) entry which is preliminary data.</text>
</comment>
<dbReference type="AlphaFoldDB" id="A0A9K3GNK8"/>
<name>A0A9K3GNK8_9EUKA</name>
<reference evidence="1 2" key="1">
    <citation type="journal article" date="2018" name="PLoS ONE">
        <title>The draft genome of Kipferlia bialata reveals reductive genome evolution in fornicate parasites.</title>
        <authorList>
            <person name="Tanifuji G."/>
            <person name="Takabayashi S."/>
            <person name="Kume K."/>
            <person name="Takagi M."/>
            <person name="Nakayama T."/>
            <person name="Kamikawa R."/>
            <person name="Inagaki Y."/>
            <person name="Hashimoto T."/>
        </authorList>
    </citation>
    <scope>NUCLEOTIDE SEQUENCE [LARGE SCALE GENOMIC DNA]</scope>
    <source>
        <strain evidence="1">NY0173</strain>
    </source>
</reference>
<protein>
    <submittedName>
        <fullName evidence="1">Uncharacterized protein</fullName>
    </submittedName>
</protein>
<accession>A0A9K3GNK8</accession>
<proteinExistence type="predicted"/>
<evidence type="ECO:0000313" key="1">
    <source>
        <dbReference type="EMBL" id="GIQ88871.1"/>
    </source>
</evidence>